<accession>A0A1L9V9Q0</accession>
<dbReference type="EMBL" id="KV878909">
    <property type="protein sequence ID" value="OJJ80676.1"/>
    <property type="molecule type" value="Genomic_DNA"/>
</dbReference>
<sequence length="173" mass="19373">MSDIPSQPSTPAEWREFSQSEIVKTITLRQERRLKQNTVIELDVYLDESKIVNPSVQLQYLYADVFAFIQSEITIVPVAYTDIQVIARVLTADQSVHLSLSPDVSGFRLWIFASILDQLVSVSVAGEKPIVLELGPGTENMGVRLSVFPGEINLEYKSVTSPLVYDVSGDRWI</sequence>
<dbReference type="GeneID" id="34458373"/>
<keyword evidence="2" id="KW-1185">Reference proteome</keyword>
<dbReference type="AlphaFoldDB" id="A0A1L9V9Q0"/>
<name>A0A1L9V9Q0_ASPGL</name>
<reference evidence="2" key="1">
    <citation type="journal article" date="2017" name="Genome Biol.">
        <title>Comparative genomics reveals high biological diversity and specific adaptations in the industrially and medically important fungal genus Aspergillus.</title>
        <authorList>
            <person name="de Vries R.P."/>
            <person name="Riley R."/>
            <person name="Wiebenga A."/>
            <person name="Aguilar-Osorio G."/>
            <person name="Amillis S."/>
            <person name="Uchima C.A."/>
            <person name="Anderluh G."/>
            <person name="Asadollahi M."/>
            <person name="Askin M."/>
            <person name="Barry K."/>
            <person name="Battaglia E."/>
            <person name="Bayram O."/>
            <person name="Benocci T."/>
            <person name="Braus-Stromeyer S.A."/>
            <person name="Caldana C."/>
            <person name="Canovas D."/>
            <person name="Cerqueira G.C."/>
            <person name="Chen F."/>
            <person name="Chen W."/>
            <person name="Choi C."/>
            <person name="Clum A."/>
            <person name="Dos Santos R.A."/>
            <person name="Damasio A.R."/>
            <person name="Diallinas G."/>
            <person name="Emri T."/>
            <person name="Fekete E."/>
            <person name="Flipphi M."/>
            <person name="Freyberg S."/>
            <person name="Gallo A."/>
            <person name="Gournas C."/>
            <person name="Habgood R."/>
            <person name="Hainaut M."/>
            <person name="Harispe M.L."/>
            <person name="Henrissat B."/>
            <person name="Hilden K.S."/>
            <person name="Hope R."/>
            <person name="Hossain A."/>
            <person name="Karabika E."/>
            <person name="Karaffa L."/>
            <person name="Karanyi Z."/>
            <person name="Krasevec N."/>
            <person name="Kuo A."/>
            <person name="Kusch H."/>
            <person name="LaButti K."/>
            <person name="Lagendijk E.L."/>
            <person name="Lapidus A."/>
            <person name="Levasseur A."/>
            <person name="Lindquist E."/>
            <person name="Lipzen A."/>
            <person name="Logrieco A.F."/>
            <person name="MacCabe A."/>
            <person name="Maekelae M.R."/>
            <person name="Malavazi I."/>
            <person name="Melin P."/>
            <person name="Meyer V."/>
            <person name="Mielnichuk N."/>
            <person name="Miskei M."/>
            <person name="Molnar A.P."/>
            <person name="Mule G."/>
            <person name="Ngan C.Y."/>
            <person name="Orejas M."/>
            <person name="Orosz E."/>
            <person name="Ouedraogo J.P."/>
            <person name="Overkamp K.M."/>
            <person name="Park H.-S."/>
            <person name="Perrone G."/>
            <person name="Piumi F."/>
            <person name="Punt P.J."/>
            <person name="Ram A.F."/>
            <person name="Ramon A."/>
            <person name="Rauscher S."/>
            <person name="Record E."/>
            <person name="Riano-Pachon D.M."/>
            <person name="Robert V."/>
            <person name="Roehrig J."/>
            <person name="Ruller R."/>
            <person name="Salamov A."/>
            <person name="Salih N.S."/>
            <person name="Samson R.A."/>
            <person name="Sandor E."/>
            <person name="Sanguinetti M."/>
            <person name="Schuetze T."/>
            <person name="Sepcic K."/>
            <person name="Shelest E."/>
            <person name="Sherlock G."/>
            <person name="Sophianopoulou V."/>
            <person name="Squina F.M."/>
            <person name="Sun H."/>
            <person name="Susca A."/>
            <person name="Todd R.B."/>
            <person name="Tsang A."/>
            <person name="Unkles S.E."/>
            <person name="van de Wiele N."/>
            <person name="van Rossen-Uffink D."/>
            <person name="Oliveira J.V."/>
            <person name="Vesth T.C."/>
            <person name="Visser J."/>
            <person name="Yu J.-H."/>
            <person name="Zhou M."/>
            <person name="Andersen M.R."/>
            <person name="Archer D.B."/>
            <person name="Baker S.E."/>
            <person name="Benoit I."/>
            <person name="Brakhage A.A."/>
            <person name="Braus G.H."/>
            <person name="Fischer R."/>
            <person name="Frisvad J.C."/>
            <person name="Goldman G.H."/>
            <person name="Houbraken J."/>
            <person name="Oakley B."/>
            <person name="Pocsi I."/>
            <person name="Scazzocchio C."/>
            <person name="Seiboth B."/>
            <person name="vanKuyk P.A."/>
            <person name="Wortman J."/>
            <person name="Dyer P.S."/>
            <person name="Grigoriev I.V."/>
        </authorList>
    </citation>
    <scope>NUCLEOTIDE SEQUENCE [LARGE SCALE GENOMIC DNA]</scope>
    <source>
        <strain evidence="2">CBS 516.65</strain>
    </source>
</reference>
<evidence type="ECO:0000313" key="1">
    <source>
        <dbReference type="EMBL" id="OJJ80676.1"/>
    </source>
</evidence>
<dbReference type="OrthoDB" id="3509531at2759"/>
<dbReference type="Proteomes" id="UP000184300">
    <property type="component" value="Unassembled WGS sequence"/>
</dbReference>
<evidence type="ECO:0000313" key="2">
    <source>
        <dbReference type="Proteomes" id="UP000184300"/>
    </source>
</evidence>
<organism evidence="1 2">
    <name type="scientific">Aspergillus glaucus CBS 516.65</name>
    <dbReference type="NCBI Taxonomy" id="1160497"/>
    <lineage>
        <taxon>Eukaryota</taxon>
        <taxon>Fungi</taxon>
        <taxon>Dikarya</taxon>
        <taxon>Ascomycota</taxon>
        <taxon>Pezizomycotina</taxon>
        <taxon>Eurotiomycetes</taxon>
        <taxon>Eurotiomycetidae</taxon>
        <taxon>Eurotiales</taxon>
        <taxon>Aspergillaceae</taxon>
        <taxon>Aspergillus</taxon>
        <taxon>Aspergillus subgen. Aspergillus</taxon>
    </lineage>
</organism>
<protein>
    <submittedName>
        <fullName evidence="1">Uncharacterized protein</fullName>
    </submittedName>
</protein>
<dbReference type="VEuPathDB" id="FungiDB:ASPGLDRAFT_1501427"/>
<dbReference type="RefSeq" id="XP_022397374.1">
    <property type="nucleotide sequence ID" value="XM_022542112.1"/>
</dbReference>
<proteinExistence type="predicted"/>
<gene>
    <name evidence="1" type="ORF">ASPGLDRAFT_1501427</name>
</gene>